<name>A0A5C6CFC3_9BACT</name>
<dbReference type="Gene3D" id="2.130.10.10">
    <property type="entry name" value="YVTN repeat-like/Quinoprotein amine dehydrogenase"/>
    <property type="match status" value="1"/>
</dbReference>
<dbReference type="AlphaFoldDB" id="A0A5C6CFC3"/>
<protein>
    <submittedName>
        <fullName evidence="2">Outer membrane biogenesis protein BamB</fullName>
    </submittedName>
</protein>
<sequence length="439" mass="48279">MGHPFPLSLSPLSYGRSMVIVLRALLLLTFWMGTYVHSDEPWPTFRGPTGDGIVPPDVSLPLSWSVQENIEWRTELPGKGWSSPVYSNGRIYVTTAIAEPSEQDGDKEANTFSLTLLIIDAKTGTRLKSIPVMQQTEQRPAKMHAKNSHASPTPIIDGDRIFVHFGYQGTACLSTDGEIVWTNRDFYFNPQHGNGGTPILVGNHLIFTCDGGKEPKVVALHADTGELAWQSLRPVLSKRTFSFGTPTLIEVDGVKQVIAPGSDSVSALDPETGQTIWEVRYDGYSVIPKPVYHQGIVFVATCYETSKLLAIRPTGQGLVTDTHVQWQTNKSVSHTPSIVAHEGLIYWVSDDGIGMCAEAETGKIVYRKRIGGNFSASLLLSRDRIYFTNEEGVTTVVRAGREFEVLATNPIEERTLASLGVCEDSLLLRTANALYRISQ</sequence>
<dbReference type="InterPro" id="IPR018391">
    <property type="entry name" value="PQQ_b-propeller_rpt"/>
</dbReference>
<dbReference type="Proteomes" id="UP000316304">
    <property type="component" value="Unassembled WGS sequence"/>
</dbReference>
<accession>A0A5C6CFC3</accession>
<evidence type="ECO:0000313" key="3">
    <source>
        <dbReference type="Proteomes" id="UP000316304"/>
    </source>
</evidence>
<feature type="domain" description="Pyrrolo-quinoline quinone repeat" evidence="1">
    <location>
        <begin position="119"/>
        <end position="352"/>
    </location>
</feature>
<dbReference type="PANTHER" id="PTHR34512">
    <property type="entry name" value="CELL SURFACE PROTEIN"/>
    <property type="match status" value="1"/>
</dbReference>
<dbReference type="InterPro" id="IPR011047">
    <property type="entry name" value="Quinoprotein_ADH-like_sf"/>
</dbReference>
<proteinExistence type="predicted"/>
<gene>
    <name evidence="2" type="ORF">Pla52o_25220</name>
</gene>
<organism evidence="2 3">
    <name type="scientific">Novipirellula galeiformis</name>
    <dbReference type="NCBI Taxonomy" id="2528004"/>
    <lineage>
        <taxon>Bacteria</taxon>
        <taxon>Pseudomonadati</taxon>
        <taxon>Planctomycetota</taxon>
        <taxon>Planctomycetia</taxon>
        <taxon>Pirellulales</taxon>
        <taxon>Pirellulaceae</taxon>
        <taxon>Novipirellula</taxon>
    </lineage>
</organism>
<dbReference type="Gene3D" id="2.40.10.480">
    <property type="match status" value="1"/>
</dbReference>
<evidence type="ECO:0000259" key="1">
    <source>
        <dbReference type="Pfam" id="PF13360"/>
    </source>
</evidence>
<dbReference type="SMART" id="SM00564">
    <property type="entry name" value="PQQ"/>
    <property type="match status" value="3"/>
</dbReference>
<dbReference type="Pfam" id="PF13360">
    <property type="entry name" value="PQQ_2"/>
    <property type="match status" value="1"/>
</dbReference>
<dbReference type="InterPro" id="IPR002372">
    <property type="entry name" value="PQQ_rpt_dom"/>
</dbReference>
<reference evidence="2 3" key="1">
    <citation type="submission" date="2019-02" db="EMBL/GenBank/DDBJ databases">
        <title>Deep-cultivation of Planctomycetes and their phenomic and genomic characterization uncovers novel biology.</title>
        <authorList>
            <person name="Wiegand S."/>
            <person name="Jogler M."/>
            <person name="Boedeker C."/>
            <person name="Pinto D."/>
            <person name="Vollmers J."/>
            <person name="Rivas-Marin E."/>
            <person name="Kohn T."/>
            <person name="Peeters S.H."/>
            <person name="Heuer A."/>
            <person name="Rast P."/>
            <person name="Oberbeckmann S."/>
            <person name="Bunk B."/>
            <person name="Jeske O."/>
            <person name="Meyerdierks A."/>
            <person name="Storesund J.E."/>
            <person name="Kallscheuer N."/>
            <person name="Luecker S."/>
            <person name="Lage O.M."/>
            <person name="Pohl T."/>
            <person name="Merkel B.J."/>
            <person name="Hornburger P."/>
            <person name="Mueller R.-W."/>
            <person name="Bruemmer F."/>
            <person name="Labrenz M."/>
            <person name="Spormann A.M."/>
            <person name="Op Den Camp H."/>
            <person name="Overmann J."/>
            <person name="Amann R."/>
            <person name="Jetten M.S.M."/>
            <person name="Mascher T."/>
            <person name="Medema M.H."/>
            <person name="Devos D.P."/>
            <person name="Kaster A.-K."/>
            <person name="Ovreas L."/>
            <person name="Rohde M."/>
            <person name="Galperin M.Y."/>
            <person name="Jogler C."/>
        </authorList>
    </citation>
    <scope>NUCLEOTIDE SEQUENCE [LARGE SCALE GENOMIC DNA]</scope>
    <source>
        <strain evidence="2 3">Pla52o</strain>
    </source>
</reference>
<dbReference type="PANTHER" id="PTHR34512:SF30">
    <property type="entry name" value="OUTER MEMBRANE PROTEIN ASSEMBLY FACTOR BAMB"/>
    <property type="match status" value="1"/>
</dbReference>
<dbReference type="SUPFAM" id="SSF50998">
    <property type="entry name" value="Quinoprotein alcohol dehydrogenase-like"/>
    <property type="match status" value="1"/>
</dbReference>
<comment type="caution">
    <text evidence="2">The sequence shown here is derived from an EMBL/GenBank/DDBJ whole genome shotgun (WGS) entry which is preliminary data.</text>
</comment>
<dbReference type="EMBL" id="SJPT01000004">
    <property type="protein sequence ID" value="TWU22988.1"/>
    <property type="molecule type" value="Genomic_DNA"/>
</dbReference>
<dbReference type="InterPro" id="IPR015943">
    <property type="entry name" value="WD40/YVTN_repeat-like_dom_sf"/>
</dbReference>
<keyword evidence="3" id="KW-1185">Reference proteome</keyword>
<evidence type="ECO:0000313" key="2">
    <source>
        <dbReference type="EMBL" id="TWU22988.1"/>
    </source>
</evidence>